<name>A0AAD4Z6A3_PRUDU</name>
<gene>
    <name evidence="2" type="ORF">L3X38_024294</name>
</gene>
<sequence>MYWLYRFIFPSAFNCITTEWLHLAKGLASHRDIATGPLTLALIYRALREATVERVNRNVKGPLWMVQIWLERTFPELRGRKLQVAHGVEPLRDLVLNSVSGKTTEECFTFFMGRKSRPVSQWMMNLNRDATYKRVFKGCPFRQELSEQGRCALLERIAVDNKLPLIVSTCYQTLCSLAQLAALAQGSLGIGLSLALSKTPILVQRRWNLGKAEIPVSPASKTASLLRTQEADQGDGAQAQPEVAQIKRARASTVEYLESAAIAPQVLIILPSPIPILVHVVEVSDEEVAEADEVVPPACSPLLGISRETSSSEV</sequence>
<dbReference type="Pfam" id="PF10536">
    <property type="entry name" value="PMD"/>
    <property type="match status" value="1"/>
</dbReference>
<dbReference type="Proteomes" id="UP001054821">
    <property type="component" value="Chromosome 4"/>
</dbReference>
<accession>A0AAD4Z6A3</accession>
<evidence type="ECO:0000259" key="1">
    <source>
        <dbReference type="Pfam" id="PF10536"/>
    </source>
</evidence>
<reference evidence="2 3" key="1">
    <citation type="journal article" date="2022" name="G3 (Bethesda)">
        <title>Whole-genome sequence and methylome profiling of the almond [Prunus dulcis (Mill.) D.A. Webb] cultivar 'Nonpareil'.</title>
        <authorList>
            <person name="D'Amico-Willman K.M."/>
            <person name="Ouma W.Z."/>
            <person name="Meulia T."/>
            <person name="Sideli G.M."/>
            <person name="Gradziel T.M."/>
            <person name="Fresnedo-Ramirez J."/>
        </authorList>
    </citation>
    <scope>NUCLEOTIDE SEQUENCE [LARGE SCALE GENOMIC DNA]</scope>
    <source>
        <strain evidence="2">Clone GOH B32 T37-40</strain>
    </source>
</reference>
<dbReference type="InterPro" id="IPR019557">
    <property type="entry name" value="AminoTfrase-like_pln_mobile"/>
</dbReference>
<proteinExistence type="predicted"/>
<keyword evidence="3" id="KW-1185">Reference proteome</keyword>
<evidence type="ECO:0000313" key="2">
    <source>
        <dbReference type="EMBL" id="KAI5334161.1"/>
    </source>
</evidence>
<comment type="caution">
    <text evidence="2">The sequence shown here is derived from an EMBL/GenBank/DDBJ whole genome shotgun (WGS) entry which is preliminary data.</text>
</comment>
<evidence type="ECO:0000313" key="3">
    <source>
        <dbReference type="Proteomes" id="UP001054821"/>
    </source>
</evidence>
<organism evidence="2 3">
    <name type="scientific">Prunus dulcis</name>
    <name type="common">Almond</name>
    <name type="synonym">Amygdalus dulcis</name>
    <dbReference type="NCBI Taxonomy" id="3755"/>
    <lineage>
        <taxon>Eukaryota</taxon>
        <taxon>Viridiplantae</taxon>
        <taxon>Streptophyta</taxon>
        <taxon>Embryophyta</taxon>
        <taxon>Tracheophyta</taxon>
        <taxon>Spermatophyta</taxon>
        <taxon>Magnoliopsida</taxon>
        <taxon>eudicotyledons</taxon>
        <taxon>Gunneridae</taxon>
        <taxon>Pentapetalae</taxon>
        <taxon>rosids</taxon>
        <taxon>fabids</taxon>
        <taxon>Rosales</taxon>
        <taxon>Rosaceae</taxon>
        <taxon>Amygdaloideae</taxon>
        <taxon>Amygdaleae</taxon>
        <taxon>Prunus</taxon>
    </lineage>
</organism>
<dbReference type="EMBL" id="JAJFAZ020000004">
    <property type="protein sequence ID" value="KAI5334161.1"/>
    <property type="molecule type" value="Genomic_DNA"/>
</dbReference>
<feature type="domain" description="Aminotransferase-like plant mobile" evidence="1">
    <location>
        <begin position="1"/>
        <end position="81"/>
    </location>
</feature>
<protein>
    <recommendedName>
        <fullName evidence="1">Aminotransferase-like plant mobile domain-containing protein</fullName>
    </recommendedName>
</protein>
<dbReference type="AlphaFoldDB" id="A0AAD4Z6A3"/>